<dbReference type="Proteomes" id="UP000677804">
    <property type="component" value="Chromosome"/>
</dbReference>
<gene>
    <name evidence="3" type="ORF">KG103_03405</name>
</gene>
<keyword evidence="4" id="KW-1185">Reference proteome</keyword>
<feature type="compositionally biased region" description="Acidic residues" evidence="1">
    <location>
        <begin position="180"/>
        <end position="190"/>
    </location>
</feature>
<proteinExistence type="predicted"/>
<feature type="region of interest" description="Disordered" evidence="1">
    <location>
        <begin position="164"/>
        <end position="190"/>
    </location>
</feature>
<name>A0ABX8D6A2_9CELL</name>
<organism evidence="3 4">
    <name type="scientific">Cellulomonas wangleii</name>
    <dbReference type="NCBI Taxonomy" id="2816956"/>
    <lineage>
        <taxon>Bacteria</taxon>
        <taxon>Bacillati</taxon>
        <taxon>Actinomycetota</taxon>
        <taxon>Actinomycetes</taxon>
        <taxon>Micrococcales</taxon>
        <taxon>Cellulomonadaceae</taxon>
        <taxon>Cellulomonas</taxon>
    </lineage>
</organism>
<dbReference type="EMBL" id="CP074405">
    <property type="protein sequence ID" value="QVI62983.1"/>
    <property type="molecule type" value="Genomic_DNA"/>
</dbReference>
<evidence type="ECO:0000313" key="3">
    <source>
        <dbReference type="EMBL" id="QVI62983.1"/>
    </source>
</evidence>
<accession>A0ABX8D6A2</accession>
<keyword evidence="2" id="KW-0732">Signal</keyword>
<feature type="signal peptide" evidence="2">
    <location>
        <begin position="1"/>
        <end position="29"/>
    </location>
</feature>
<reference evidence="3 4" key="1">
    <citation type="submission" date="2021-05" db="EMBL/GenBank/DDBJ databases">
        <title>Novel species in genus Cellulomonas.</title>
        <authorList>
            <person name="Zhang G."/>
        </authorList>
    </citation>
    <scope>NUCLEOTIDE SEQUENCE [LARGE SCALE GENOMIC DNA]</scope>
    <source>
        <strain evidence="4">zg-ZUI222</strain>
    </source>
</reference>
<dbReference type="PROSITE" id="PS51257">
    <property type="entry name" value="PROKAR_LIPOPROTEIN"/>
    <property type="match status" value="1"/>
</dbReference>
<evidence type="ECO:0008006" key="5">
    <source>
        <dbReference type="Google" id="ProtNLM"/>
    </source>
</evidence>
<feature type="chain" id="PRO_5046052087" description="Lipoprotein" evidence="2">
    <location>
        <begin position="30"/>
        <end position="190"/>
    </location>
</feature>
<evidence type="ECO:0000256" key="1">
    <source>
        <dbReference type="SAM" id="MobiDB-lite"/>
    </source>
</evidence>
<evidence type="ECO:0000256" key="2">
    <source>
        <dbReference type="SAM" id="SignalP"/>
    </source>
</evidence>
<dbReference type="RefSeq" id="WP_207340460.1">
    <property type="nucleotide sequence ID" value="NZ_CP074405.1"/>
</dbReference>
<sequence length="190" mass="18827">MTRLRPRTARTAAAGLVAAAALVLTGCSATNPITTIGEYEASDGAGTTLDDVRVLNMLVVAAELDGPGVLTGAVANDSGDAQEVTLQVGDEEPTSLDVPAGGTVLIGAADAPARYSAVDVPVAAVAARPGGLVPLSITTTTGGTVELMVPVLDGALPEYAALLPGATPSPASTQDASEPQPEEIVEENQG</sequence>
<protein>
    <recommendedName>
        <fullName evidence="5">Lipoprotein</fullName>
    </recommendedName>
</protein>
<evidence type="ECO:0000313" key="4">
    <source>
        <dbReference type="Proteomes" id="UP000677804"/>
    </source>
</evidence>